<name>A0ABZ2MA34_9BACT</name>
<proteinExistence type="predicted"/>
<evidence type="ECO:0000313" key="2">
    <source>
        <dbReference type="Proteomes" id="UP001370348"/>
    </source>
</evidence>
<evidence type="ECO:0000313" key="1">
    <source>
        <dbReference type="EMBL" id="WXB19362.1"/>
    </source>
</evidence>
<evidence type="ECO:0008006" key="3">
    <source>
        <dbReference type="Google" id="ProtNLM"/>
    </source>
</evidence>
<reference evidence="1 2" key="1">
    <citation type="submission" date="2021-12" db="EMBL/GenBank/DDBJ databases">
        <title>Discovery of the Pendulisporaceae a myxobacterial family with distinct sporulation behavior and unique specialized metabolism.</title>
        <authorList>
            <person name="Garcia R."/>
            <person name="Popoff A."/>
            <person name="Bader C.D."/>
            <person name="Loehr J."/>
            <person name="Walesch S."/>
            <person name="Walt C."/>
            <person name="Boldt J."/>
            <person name="Bunk B."/>
            <person name="Haeckl F.J.F.P.J."/>
            <person name="Gunesch A.P."/>
            <person name="Birkelbach J."/>
            <person name="Nuebel U."/>
            <person name="Pietschmann T."/>
            <person name="Bach T."/>
            <person name="Mueller R."/>
        </authorList>
    </citation>
    <scope>NUCLEOTIDE SEQUENCE [LARGE SCALE GENOMIC DNA]</scope>
    <source>
        <strain evidence="1 2">MSr11954</strain>
    </source>
</reference>
<protein>
    <recommendedName>
        <fullName evidence="3">4-vinyl reductase 4VR domain-containing protein</fullName>
    </recommendedName>
</protein>
<gene>
    <name evidence="1" type="ORF">LZC94_19290</name>
</gene>
<keyword evidence="2" id="KW-1185">Reference proteome</keyword>
<sequence length="166" mass="18586">MLRTLSLPEQVLGEDEVRRLVEVRPDRWYPIAWLLDLMEKLDARVGYYGLLRMGRIIFSLSHEKRISASASSARDIVHGIDSMYRHANRGSGIGGWEVLHFAPGYAELAKNTPHHCIMEQGLLNAALDAVGAPALVSQPTCFRRGDSVCIYSISSVIADERWTGHR</sequence>
<accession>A0ABZ2MA34</accession>
<dbReference type="RefSeq" id="WP_394828982.1">
    <property type="nucleotide sequence ID" value="NZ_CP089984.1"/>
</dbReference>
<dbReference type="Proteomes" id="UP001370348">
    <property type="component" value="Chromosome"/>
</dbReference>
<organism evidence="1 2">
    <name type="scientific">Pendulispora albinea</name>
    <dbReference type="NCBI Taxonomy" id="2741071"/>
    <lineage>
        <taxon>Bacteria</taxon>
        <taxon>Pseudomonadati</taxon>
        <taxon>Myxococcota</taxon>
        <taxon>Myxococcia</taxon>
        <taxon>Myxococcales</taxon>
        <taxon>Sorangiineae</taxon>
        <taxon>Pendulisporaceae</taxon>
        <taxon>Pendulispora</taxon>
    </lineage>
</organism>
<dbReference type="EMBL" id="CP089984">
    <property type="protein sequence ID" value="WXB19362.1"/>
    <property type="molecule type" value="Genomic_DNA"/>
</dbReference>